<dbReference type="EMBL" id="JACJPY010000043">
    <property type="protein sequence ID" value="MBD2151146.1"/>
    <property type="molecule type" value="Genomic_DNA"/>
</dbReference>
<evidence type="ECO:0000313" key="4">
    <source>
        <dbReference type="Proteomes" id="UP000631421"/>
    </source>
</evidence>
<sequence>MSESERILRHPDKAYRSAIAQCLGASKKHKGTGFRVGLDYILTCAHVVKQCLGITKKTEDVSSTEVTGKTMEIVFPADPKSFLAVEVVPELWRFGGEDIAVLKLSQSVSDTVTILSLLSLKQGQEFWHHQFQVFGFPEDRSDGRWANGEILGAQPESRRVQLEGTKNEGLGIQEGFSGSPVWDEDLGGVVGMAVSRDEDETTKIGFMIPYERLKPILEAIALFDILLPEQAKLTPHWKNAYQLLEPSNIHETYPKTLQEAILKVLDMPDRHGYRAIALFVGYFALQVLGLNIPKIRTWLEQQNINVSELLQNIGQRLPQPSQQQGSPHLLFCVETDHNSDRFNVRAYLIKDSRNPTEQIQIKAPEEILLKSPENKASFTQLEEILQNCLEECVELINDANQSANMRVEIFLPIEKLKLQEVYHWTAIAKSEYEPYPEPVACRYQQVLRLSERLNPQIYKLQMRDSWTTKWNAFQQIRCQSPCTGFVSEMDTDGKLRTIKDLSIALRKKESTGLILHRMLSSITEDNPLPILIGTGIPIAIWLDPDCFNKNDILSACPQDLPNTVQSKHEAAYHAGECGANIGLVWEDPHLIPFVSQSKLKMAGN</sequence>
<feature type="domain" description="vWA-MoxR associated protein middle region 1" evidence="1">
    <location>
        <begin position="225"/>
        <end position="333"/>
    </location>
</feature>
<evidence type="ECO:0000259" key="2">
    <source>
        <dbReference type="Pfam" id="PF20028"/>
    </source>
</evidence>
<dbReference type="InterPro" id="IPR009003">
    <property type="entry name" value="Peptidase_S1_PA"/>
</dbReference>
<accession>A0A926Z6G3</accession>
<reference evidence="3" key="2">
    <citation type="submission" date="2020-08" db="EMBL/GenBank/DDBJ databases">
        <authorList>
            <person name="Chen M."/>
            <person name="Teng W."/>
            <person name="Zhao L."/>
            <person name="Hu C."/>
            <person name="Zhou Y."/>
            <person name="Han B."/>
            <person name="Song L."/>
            <person name="Shu W."/>
        </authorList>
    </citation>
    <scope>NUCLEOTIDE SEQUENCE</scope>
    <source>
        <strain evidence="3">FACHB-1277</strain>
    </source>
</reference>
<reference evidence="3" key="1">
    <citation type="journal article" date="2015" name="ISME J.">
        <title>Draft Genome Sequence of Streptomyces incarnatus NRRL8089, which Produces the Nucleoside Antibiotic Sinefungin.</title>
        <authorList>
            <person name="Oshima K."/>
            <person name="Hattori M."/>
            <person name="Shimizu H."/>
            <person name="Fukuda K."/>
            <person name="Nemoto M."/>
            <person name="Inagaki K."/>
            <person name="Tamura T."/>
        </authorList>
    </citation>
    <scope>NUCLEOTIDE SEQUENCE</scope>
    <source>
        <strain evidence="3">FACHB-1277</strain>
    </source>
</reference>
<dbReference type="Pfam" id="PF19963">
    <property type="entry name" value="VMAP-M1"/>
    <property type="match status" value="1"/>
</dbReference>
<dbReference type="RefSeq" id="WP_190351564.1">
    <property type="nucleotide sequence ID" value="NZ_JACJPY010000043.1"/>
</dbReference>
<dbReference type="Pfam" id="PF13365">
    <property type="entry name" value="Trypsin_2"/>
    <property type="match status" value="1"/>
</dbReference>
<dbReference type="InterPro" id="IPR045440">
    <property type="entry name" value="VMAP-M1"/>
</dbReference>
<evidence type="ECO:0000313" key="3">
    <source>
        <dbReference type="EMBL" id="MBD2151146.1"/>
    </source>
</evidence>
<comment type="caution">
    <text evidence="3">The sequence shown here is derived from an EMBL/GenBank/DDBJ whole genome shotgun (WGS) entry which is preliminary data.</text>
</comment>
<dbReference type="Proteomes" id="UP000631421">
    <property type="component" value="Unassembled WGS sequence"/>
</dbReference>
<dbReference type="Gene3D" id="2.40.10.10">
    <property type="entry name" value="Trypsin-like serine proteases"/>
    <property type="match status" value="2"/>
</dbReference>
<organism evidence="3 4">
    <name type="scientific">Pseudanabaena cinerea FACHB-1277</name>
    <dbReference type="NCBI Taxonomy" id="2949581"/>
    <lineage>
        <taxon>Bacteria</taxon>
        <taxon>Bacillati</taxon>
        <taxon>Cyanobacteriota</taxon>
        <taxon>Cyanophyceae</taxon>
        <taxon>Pseudanabaenales</taxon>
        <taxon>Pseudanabaenaceae</taxon>
        <taxon>Pseudanabaena</taxon>
        <taxon>Pseudanabaena cinerea</taxon>
    </lineage>
</organism>
<protein>
    <submittedName>
        <fullName evidence="3">Trypsin-like peptidase domain-containing protein</fullName>
    </submittedName>
</protein>
<dbReference type="SUPFAM" id="SSF50494">
    <property type="entry name" value="Trypsin-like serine proteases"/>
    <property type="match status" value="1"/>
</dbReference>
<dbReference type="AlphaFoldDB" id="A0A926Z6G3"/>
<feature type="domain" description="vWA-MoxR associated protein C-terminal" evidence="2">
    <location>
        <begin position="340"/>
        <end position="588"/>
    </location>
</feature>
<proteinExistence type="predicted"/>
<dbReference type="Pfam" id="PF20028">
    <property type="entry name" value="VMAP-C"/>
    <property type="match status" value="1"/>
</dbReference>
<name>A0A926Z6G3_9CYAN</name>
<dbReference type="InterPro" id="IPR045450">
    <property type="entry name" value="VMAP_C"/>
</dbReference>
<dbReference type="InterPro" id="IPR043504">
    <property type="entry name" value="Peptidase_S1_PA_chymotrypsin"/>
</dbReference>
<gene>
    <name evidence="3" type="ORF">H6F44_13595</name>
</gene>
<evidence type="ECO:0000259" key="1">
    <source>
        <dbReference type="Pfam" id="PF19963"/>
    </source>
</evidence>
<keyword evidence="4" id="KW-1185">Reference proteome</keyword>